<gene>
    <name evidence="2" type="ORF">ACFOHL_14025</name>
</gene>
<dbReference type="InterPro" id="IPR029052">
    <property type="entry name" value="Metallo-depent_PP-like"/>
</dbReference>
<dbReference type="RefSeq" id="WP_376920860.1">
    <property type="nucleotide sequence ID" value="NZ_JBHRSW010000029.1"/>
</dbReference>
<dbReference type="EC" id="3.1.3.1" evidence="2"/>
<feature type="domain" description="PhoD-like phosphatase metallophosphatase" evidence="1">
    <location>
        <begin position="31"/>
        <end position="302"/>
    </location>
</feature>
<dbReference type="EMBL" id="JBHRSW010000029">
    <property type="protein sequence ID" value="MFC3122738.1"/>
    <property type="molecule type" value="Genomic_DNA"/>
</dbReference>
<dbReference type="Gene3D" id="3.60.21.70">
    <property type="entry name" value="PhoD-like phosphatase"/>
    <property type="match status" value="1"/>
</dbReference>
<dbReference type="PANTHER" id="PTHR33987:SF1">
    <property type="entry name" value="CALCINEURIN-LIKE METALLO-PHOSPHOESTERASE SUPERFAMILY PROTEIN"/>
    <property type="match status" value="1"/>
</dbReference>
<protein>
    <submittedName>
        <fullName evidence="2">Alkaline phosphatase D family protein</fullName>
        <ecNumber evidence="2">3.1.3.1</ecNumber>
    </submittedName>
</protein>
<comment type="caution">
    <text evidence="2">The sequence shown here is derived from an EMBL/GenBank/DDBJ whole genome shotgun (WGS) entry which is preliminary data.</text>
</comment>
<dbReference type="Proteomes" id="UP001595478">
    <property type="component" value="Unassembled WGS sequence"/>
</dbReference>
<sequence length="355" mass="40744">MLRATIIVFLAFFLNKPIWAAENLQKIVFGSCAKERMEQPVWQAITQETPDLFLFIGDNQYSDMQNKNGELVMAPVTDIARLVEAYEMLGKQPGYQQLVKTTPIMATWDDHDYGANDAGKNYPLKEASQQAFLDFFKFPKDHPIRKQAGIYHSKIFGQADQRVQIIMLDTRYHRDDLSPSAKTGVRYQAHTEKGLTILGQAQWEWLEQELRKHADIRIIVSSIQLVAYEHGWESWGLFPQERQKMYSLIEKTKAKGVLFLSGDRHLTEISQDNGQLGNTVPYRIWDFTSSGMTDRERAVNETNSFRVGPVYRGTNFGVVEIDWSEDKATTQIHLTSKKQSGEIITKQTLFLGELQ</sequence>
<evidence type="ECO:0000313" key="3">
    <source>
        <dbReference type="Proteomes" id="UP001595478"/>
    </source>
</evidence>
<dbReference type="PANTHER" id="PTHR33987">
    <property type="entry name" value="CALCINEURIN-LIKE METALLO-PHOSPHOESTERASE SUPERFAMILY PROTEIN"/>
    <property type="match status" value="1"/>
</dbReference>
<reference evidence="3" key="1">
    <citation type="journal article" date="2019" name="Int. J. Syst. Evol. Microbiol.">
        <title>The Global Catalogue of Microorganisms (GCM) 10K type strain sequencing project: providing services to taxonomists for standard genome sequencing and annotation.</title>
        <authorList>
            <consortium name="The Broad Institute Genomics Platform"/>
            <consortium name="The Broad Institute Genome Sequencing Center for Infectious Disease"/>
            <person name="Wu L."/>
            <person name="Ma J."/>
        </authorList>
    </citation>
    <scope>NUCLEOTIDE SEQUENCE [LARGE SCALE GENOMIC DNA]</scope>
    <source>
        <strain evidence="3">KCTC 52473</strain>
    </source>
</reference>
<organism evidence="2 3">
    <name type="scientific">Agaribacter flavus</name>
    <dbReference type="NCBI Taxonomy" id="1902781"/>
    <lineage>
        <taxon>Bacteria</taxon>
        <taxon>Pseudomonadati</taxon>
        <taxon>Pseudomonadota</taxon>
        <taxon>Gammaproteobacteria</taxon>
        <taxon>Alteromonadales</taxon>
        <taxon>Alteromonadaceae</taxon>
        <taxon>Agaribacter</taxon>
    </lineage>
</organism>
<evidence type="ECO:0000259" key="1">
    <source>
        <dbReference type="Pfam" id="PF09423"/>
    </source>
</evidence>
<evidence type="ECO:0000313" key="2">
    <source>
        <dbReference type="EMBL" id="MFC3122738.1"/>
    </source>
</evidence>
<name>A0ABV7FU06_9ALTE</name>
<dbReference type="SUPFAM" id="SSF56300">
    <property type="entry name" value="Metallo-dependent phosphatases"/>
    <property type="match status" value="1"/>
</dbReference>
<dbReference type="GO" id="GO:0004035">
    <property type="term" value="F:alkaline phosphatase activity"/>
    <property type="evidence" value="ECO:0007669"/>
    <property type="project" value="UniProtKB-EC"/>
</dbReference>
<keyword evidence="3" id="KW-1185">Reference proteome</keyword>
<dbReference type="Pfam" id="PF09423">
    <property type="entry name" value="PhoD"/>
    <property type="match status" value="1"/>
</dbReference>
<dbReference type="CDD" id="cd07389">
    <property type="entry name" value="MPP_PhoD"/>
    <property type="match status" value="1"/>
</dbReference>
<keyword evidence="2" id="KW-0378">Hydrolase</keyword>
<proteinExistence type="predicted"/>
<accession>A0ABV7FU06</accession>
<dbReference type="InterPro" id="IPR038607">
    <property type="entry name" value="PhoD-like_sf"/>
</dbReference>
<dbReference type="InterPro" id="IPR018946">
    <property type="entry name" value="PhoD-like_MPP"/>
</dbReference>